<keyword evidence="1" id="KW-1133">Transmembrane helix</keyword>
<keyword evidence="1" id="KW-0472">Membrane</keyword>
<reference evidence="2 3" key="2">
    <citation type="submission" date="2009-02" db="EMBL/GenBank/DDBJ databases">
        <title>Draft genome sequence of Holdemania filiformis DSM 12042.</title>
        <authorList>
            <person name="Sudarsanam P."/>
            <person name="Ley R."/>
            <person name="Guruge J."/>
            <person name="Turnbaugh P.J."/>
            <person name="Mahowald M."/>
            <person name="Liep D."/>
            <person name="Gordon J."/>
        </authorList>
    </citation>
    <scope>NUCLEOTIDE SEQUENCE [LARGE SCALE GENOMIC DNA]</scope>
    <source>
        <strain evidence="2 3">DSM 12042</strain>
    </source>
</reference>
<protein>
    <recommendedName>
        <fullName evidence="4">O-antigen polymerase</fullName>
    </recommendedName>
</protein>
<gene>
    <name evidence="2" type="ORF">HOLDEFILI_03248</name>
</gene>
<reference evidence="2 3" key="1">
    <citation type="submission" date="2008-12" db="EMBL/GenBank/DDBJ databases">
        <authorList>
            <person name="Fulton L."/>
            <person name="Clifton S."/>
            <person name="Fulton B."/>
            <person name="Xu J."/>
            <person name="Minx P."/>
            <person name="Pepin K.H."/>
            <person name="Johnson M."/>
            <person name="Bhonagiri V."/>
            <person name="Nash W.E."/>
            <person name="Mardis E.R."/>
            <person name="Wilson R.K."/>
        </authorList>
    </citation>
    <scope>NUCLEOTIDE SEQUENCE [LARGE SCALE GENOMIC DNA]</scope>
    <source>
        <strain evidence="2 3">DSM 12042</strain>
    </source>
</reference>
<keyword evidence="1" id="KW-0812">Transmembrane</keyword>
<evidence type="ECO:0000313" key="2">
    <source>
        <dbReference type="EMBL" id="EEF66569.1"/>
    </source>
</evidence>
<dbReference type="Proteomes" id="UP000005950">
    <property type="component" value="Unassembled WGS sequence"/>
</dbReference>
<dbReference type="HOGENOM" id="CLU_642176_0_0_9"/>
<feature type="transmembrane region" description="Helical" evidence="1">
    <location>
        <begin position="92"/>
        <end position="114"/>
    </location>
</feature>
<sequence>MVTIISIISILAYIISLFKLKKKWLEQQIIFLIIYLIGLAIVGELDVLLPIYFVVSLFPFIKHIRKISFFTGMIILYFGLYLMYGLIVQNTIGTLVTFIAKIWQFIVFFIVYDSDIVFEKENYKKIIKMSVITETLLGFYLMMTSTIVDANGLVRLVSNAQPITGNISTVILPISVYYYLKNRENSKRTKWFMSVSLIMLVWIVLSGTRGYTIEFAASMALIFYDYFTNGKVGRISQKNRILTIVLLVIMIFASTVAVPEIFEKVQDILRLKSSVGIRTFENAAVIEFMKNASFFAAVFGIGLGGQGGSYPEMQEALYRQFNLGMWNRNHYLSDSGALFHNLYANVFMCLGISGLFILIIISIALWKRITYSCKSSAWIRRIMHLFQLSFLFVNYYRWSAVCGISEMIIFALVLKLLKNDTMEQNLE</sequence>
<feature type="transmembrane region" description="Helical" evidence="1">
    <location>
        <begin position="67"/>
        <end position="86"/>
    </location>
</feature>
<dbReference type="RefSeq" id="WP_006060413.1">
    <property type="nucleotide sequence ID" value="NZ_GG657561.1"/>
</dbReference>
<feature type="transmembrane region" description="Helical" evidence="1">
    <location>
        <begin position="126"/>
        <end position="143"/>
    </location>
</feature>
<dbReference type="GO" id="GO:0016020">
    <property type="term" value="C:membrane"/>
    <property type="evidence" value="ECO:0007669"/>
    <property type="project" value="UniProtKB-SubCell"/>
</dbReference>
<dbReference type="EMBL" id="ACCF01000204">
    <property type="protein sequence ID" value="EEF66569.1"/>
    <property type="molecule type" value="Genomic_DNA"/>
</dbReference>
<dbReference type="PANTHER" id="PTHR37422">
    <property type="entry name" value="TEICHURONIC ACID BIOSYNTHESIS PROTEIN TUAE"/>
    <property type="match status" value="1"/>
</dbReference>
<feature type="transmembrane region" description="Helical" evidence="1">
    <location>
        <begin position="342"/>
        <end position="365"/>
    </location>
</feature>
<accession>B9YBP1</accession>
<dbReference type="InterPro" id="IPR051533">
    <property type="entry name" value="WaaL-like"/>
</dbReference>
<feature type="transmembrane region" description="Helical" evidence="1">
    <location>
        <begin position="398"/>
        <end position="417"/>
    </location>
</feature>
<name>B9YBP1_9FIRM</name>
<proteinExistence type="predicted"/>
<dbReference type="AlphaFoldDB" id="B9YBP1"/>
<organism evidence="2 3">
    <name type="scientific">Holdemania filiformis DSM 12042</name>
    <dbReference type="NCBI Taxonomy" id="545696"/>
    <lineage>
        <taxon>Bacteria</taxon>
        <taxon>Bacillati</taxon>
        <taxon>Bacillota</taxon>
        <taxon>Erysipelotrichia</taxon>
        <taxon>Erysipelotrichales</taxon>
        <taxon>Erysipelotrichaceae</taxon>
        <taxon>Holdemania</taxon>
    </lineage>
</organism>
<evidence type="ECO:0000313" key="3">
    <source>
        <dbReference type="Proteomes" id="UP000005950"/>
    </source>
</evidence>
<evidence type="ECO:0008006" key="4">
    <source>
        <dbReference type="Google" id="ProtNLM"/>
    </source>
</evidence>
<evidence type="ECO:0000256" key="1">
    <source>
        <dbReference type="SAM" id="Phobius"/>
    </source>
</evidence>
<feature type="transmembrane region" description="Helical" evidence="1">
    <location>
        <begin position="163"/>
        <end position="180"/>
    </location>
</feature>
<dbReference type="PANTHER" id="PTHR37422:SF13">
    <property type="entry name" value="LIPOPOLYSACCHARIDE BIOSYNTHESIS PROTEIN PA4999-RELATED"/>
    <property type="match status" value="1"/>
</dbReference>
<feature type="transmembrane region" description="Helical" evidence="1">
    <location>
        <begin position="29"/>
        <end position="55"/>
    </location>
</feature>
<feature type="transmembrane region" description="Helical" evidence="1">
    <location>
        <begin position="241"/>
        <end position="262"/>
    </location>
</feature>
<feature type="transmembrane region" description="Helical" evidence="1">
    <location>
        <begin position="189"/>
        <end position="205"/>
    </location>
</feature>
<comment type="caution">
    <text evidence="2">The sequence shown here is derived from an EMBL/GenBank/DDBJ whole genome shotgun (WGS) entry which is preliminary data.</text>
</comment>